<evidence type="ECO:0000259" key="4">
    <source>
        <dbReference type="PROSITE" id="PS51898"/>
    </source>
</evidence>
<evidence type="ECO:0000256" key="1">
    <source>
        <dbReference type="ARBA" id="ARBA00023125"/>
    </source>
</evidence>
<dbReference type="InterPro" id="IPR011010">
    <property type="entry name" value="DNA_brk_join_enz"/>
</dbReference>
<reference evidence="7" key="1">
    <citation type="journal article" date="2019" name="Int. J. Syst. Evol. Microbiol.">
        <title>The Global Catalogue of Microorganisms (GCM) 10K type strain sequencing project: providing services to taxonomists for standard genome sequencing and annotation.</title>
        <authorList>
            <consortium name="The Broad Institute Genomics Platform"/>
            <consortium name="The Broad Institute Genome Sequencing Center for Infectious Disease"/>
            <person name="Wu L."/>
            <person name="Ma J."/>
        </authorList>
    </citation>
    <scope>NUCLEOTIDE SEQUENCE [LARGE SCALE GENOMIC DNA]</scope>
    <source>
        <strain evidence="7">CCM 7403</strain>
    </source>
</reference>
<evidence type="ECO:0000256" key="2">
    <source>
        <dbReference type="ARBA" id="ARBA00023172"/>
    </source>
</evidence>
<dbReference type="EMBL" id="BMCK01000004">
    <property type="protein sequence ID" value="GGD25288.1"/>
    <property type="molecule type" value="Genomic_DNA"/>
</dbReference>
<dbReference type="PANTHER" id="PTHR30349:SF64">
    <property type="entry name" value="PROPHAGE INTEGRASE INTD-RELATED"/>
    <property type="match status" value="1"/>
</dbReference>
<evidence type="ECO:0000313" key="7">
    <source>
        <dbReference type="Proteomes" id="UP000630594"/>
    </source>
</evidence>
<feature type="domain" description="Core-binding (CB)" evidence="5">
    <location>
        <begin position="79"/>
        <end position="162"/>
    </location>
</feature>
<evidence type="ECO:0000256" key="3">
    <source>
        <dbReference type="PROSITE-ProRule" id="PRU01248"/>
    </source>
</evidence>
<dbReference type="Proteomes" id="UP000630594">
    <property type="component" value="Unassembled WGS sequence"/>
</dbReference>
<sequence>MRELVARCRDVFPQVTATIPVRDQVPMGAPTVASWLLSSGSSRLMRGSRVRCALVELVPGQIPDYLLDDSIGLLRADDRVFEAMLDGWRAQQLARGLTTAHIKTSSRMVKRFQEHANEYPWTWMAHHFEEFLADLRTSEPPLKVSTLRSYTTAIRAFTRYVSDTRYGWVAFCDRVFDDIPAQIVFDWNSPRHSTDDDVPTGRRALTRHEMQSLFDAADDFVDAEYAKGSKRWLPALRDSTALKVAYAYGLRRRELTKLEYVDFGPNPKVPAYRNFGAVQVRWAKGMRGSGPRRRTVLTTPEFDWVVDLLQHWLSPAGRELFPTADRSRCLWPSERAGAASLRTFERAFARAREQAGLPQELTLHCLRHSYVTHLIEADYDPFFVQQQVGHQHASTTSLYTSVSSDFKQKTIQQMINRRLRLDNQDGGHDG</sequence>
<evidence type="ECO:0000259" key="5">
    <source>
        <dbReference type="PROSITE" id="PS51900"/>
    </source>
</evidence>
<dbReference type="PANTHER" id="PTHR30349">
    <property type="entry name" value="PHAGE INTEGRASE-RELATED"/>
    <property type="match status" value="1"/>
</dbReference>
<dbReference type="InterPro" id="IPR050090">
    <property type="entry name" value="Tyrosine_recombinase_XerCD"/>
</dbReference>
<organism evidence="6 7">
    <name type="scientific">Nocardioides daphniae</name>
    <dbReference type="NCBI Taxonomy" id="402297"/>
    <lineage>
        <taxon>Bacteria</taxon>
        <taxon>Bacillati</taxon>
        <taxon>Actinomycetota</taxon>
        <taxon>Actinomycetes</taxon>
        <taxon>Propionibacteriales</taxon>
        <taxon>Nocardioidaceae</taxon>
        <taxon>Nocardioides</taxon>
    </lineage>
</organism>
<evidence type="ECO:0000313" key="6">
    <source>
        <dbReference type="EMBL" id="GGD25288.1"/>
    </source>
</evidence>
<keyword evidence="1 3" id="KW-0238">DNA-binding</keyword>
<dbReference type="InterPro" id="IPR002104">
    <property type="entry name" value="Integrase_catalytic"/>
</dbReference>
<comment type="caution">
    <text evidence="6">The sequence shown here is derived from an EMBL/GenBank/DDBJ whole genome shotgun (WGS) entry which is preliminary data.</text>
</comment>
<proteinExistence type="predicted"/>
<keyword evidence="2" id="KW-0233">DNA recombination</keyword>
<dbReference type="Gene3D" id="1.10.443.10">
    <property type="entry name" value="Intergrase catalytic core"/>
    <property type="match status" value="1"/>
</dbReference>
<dbReference type="SUPFAM" id="SSF56349">
    <property type="entry name" value="DNA breaking-rejoining enzymes"/>
    <property type="match status" value="1"/>
</dbReference>
<keyword evidence="7" id="KW-1185">Reference proteome</keyword>
<dbReference type="PROSITE" id="PS51900">
    <property type="entry name" value="CB"/>
    <property type="match status" value="1"/>
</dbReference>
<dbReference type="Pfam" id="PF00589">
    <property type="entry name" value="Phage_integrase"/>
    <property type="match status" value="1"/>
</dbReference>
<dbReference type="InterPro" id="IPR044068">
    <property type="entry name" value="CB"/>
</dbReference>
<gene>
    <name evidence="6" type="ORF">GCM10007231_25740</name>
</gene>
<dbReference type="PROSITE" id="PS51898">
    <property type="entry name" value="TYR_RECOMBINASE"/>
    <property type="match status" value="1"/>
</dbReference>
<name>A0ABQ1QF30_9ACTN</name>
<dbReference type="InterPro" id="IPR013762">
    <property type="entry name" value="Integrase-like_cat_sf"/>
</dbReference>
<accession>A0ABQ1QF30</accession>
<evidence type="ECO:0008006" key="8">
    <source>
        <dbReference type="Google" id="ProtNLM"/>
    </source>
</evidence>
<feature type="domain" description="Tyr recombinase" evidence="4">
    <location>
        <begin position="200"/>
        <end position="412"/>
    </location>
</feature>
<protein>
    <recommendedName>
        <fullName evidence="8">Site-specific integrase</fullName>
    </recommendedName>
</protein>